<evidence type="ECO:0000256" key="12">
    <source>
        <dbReference type="ARBA" id="ARBA00024688"/>
    </source>
</evidence>
<evidence type="ECO:0000256" key="16">
    <source>
        <dbReference type="SAM" id="MobiDB-lite"/>
    </source>
</evidence>
<dbReference type="Gene3D" id="2.60.40.420">
    <property type="entry name" value="Cupredoxins - blue copper proteins"/>
    <property type="match status" value="1"/>
</dbReference>
<dbReference type="GO" id="GO:0005507">
    <property type="term" value="F:copper ion binding"/>
    <property type="evidence" value="ECO:0007669"/>
    <property type="project" value="InterPro"/>
</dbReference>
<evidence type="ECO:0000256" key="11">
    <source>
        <dbReference type="ARBA" id="ARBA00023136"/>
    </source>
</evidence>
<sequence>MAAAVIAGAVFVLTGCSAETNEQWSRLGLPEPATEETPLIGNLWVGSWIAAFAVGILVWGLILWAVVAYRRRSDELPTQTRFNMPIEFLYTVTPLVVIAALFYFTVDHQNQILDTSEEPDVEIGVIGQQWSWTFNYLDEDVYEVGTTTDIPTLYLPVGQTVEFTLDSPDVIHSFWIPSFYMKMDVIPGRTNSFQVTPDRQGSYSGKCAELCGAYHSSMVFNVEVVSEQEYEDQMQQLRDEGQTGEIEAPLRGSYSETPLTEAGGEQ</sequence>
<comment type="catalytic activity">
    <reaction evidence="13 15">
        <text>4 Fe(II)-[cytochrome c] + O2 + 8 H(+)(in) = 4 Fe(III)-[cytochrome c] + 2 H2O + 4 H(+)(out)</text>
        <dbReference type="Rhea" id="RHEA:11436"/>
        <dbReference type="Rhea" id="RHEA-COMP:10350"/>
        <dbReference type="Rhea" id="RHEA-COMP:14399"/>
        <dbReference type="ChEBI" id="CHEBI:15377"/>
        <dbReference type="ChEBI" id="CHEBI:15378"/>
        <dbReference type="ChEBI" id="CHEBI:15379"/>
        <dbReference type="ChEBI" id="CHEBI:29033"/>
        <dbReference type="ChEBI" id="CHEBI:29034"/>
        <dbReference type="EC" id="7.1.1.9"/>
    </reaction>
</comment>
<evidence type="ECO:0000313" key="19">
    <source>
        <dbReference type="EMBL" id="PSK99720.1"/>
    </source>
</evidence>
<feature type="domain" description="Cytochrome oxidase subunit II copper A binding" evidence="18">
    <location>
        <begin position="118"/>
        <end position="236"/>
    </location>
</feature>
<evidence type="ECO:0000256" key="2">
    <source>
        <dbReference type="ARBA" id="ARBA00007866"/>
    </source>
</evidence>
<evidence type="ECO:0000256" key="3">
    <source>
        <dbReference type="ARBA" id="ARBA00022448"/>
    </source>
</evidence>
<dbReference type="PANTHER" id="PTHR22888">
    <property type="entry name" value="CYTOCHROME C OXIDASE, SUBUNIT II"/>
    <property type="match status" value="1"/>
</dbReference>
<keyword evidence="5 14" id="KW-0812">Transmembrane</keyword>
<dbReference type="PRINTS" id="PR01166">
    <property type="entry name" value="CYCOXIDASEII"/>
</dbReference>
<evidence type="ECO:0000256" key="14">
    <source>
        <dbReference type="RuleBase" id="RU000456"/>
    </source>
</evidence>
<dbReference type="InterPro" id="IPR002429">
    <property type="entry name" value="CcO_II-like_C"/>
</dbReference>
<keyword evidence="11 17" id="KW-0472">Membrane</keyword>
<dbReference type="EMBL" id="PYGE01000017">
    <property type="protein sequence ID" value="PSK99720.1"/>
    <property type="molecule type" value="Genomic_DNA"/>
</dbReference>
<dbReference type="GO" id="GO:0042773">
    <property type="term" value="P:ATP synthesis coupled electron transport"/>
    <property type="evidence" value="ECO:0007669"/>
    <property type="project" value="TreeGrafter"/>
</dbReference>
<dbReference type="InterPro" id="IPR045187">
    <property type="entry name" value="CcO_II"/>
</dbReference>
<feature type="transmembrane region" description="Helical" evidence="17">
    <location>
        <begin position="88"/>
        <end position="106"/>
    </location>
</feature>
<keyword evidence="4 14" id="KW-0679">Respiratory chain</keyword>
<dbReference type="Pfam" id="PF00116">
    <property type="entry name" value="COX2"/>
    <property type="match status" value="1"/>
</dbReference>
<proteinExistence type="inferred from homology"/>
<dbReference type="Gene3D" id="1.10.287.90">
    <property type="match status" value="1"/>
</dbReference>
<dbReference type="CDD" id="cd13919">
    <property type="entry name" value="CuRO_HCO_II_like_5"/>
    <property type="match status" value="1"/>
</dbReference>
<keyword evidence="7" id="KW-1278">Translocase</keyword>
<dbReference type="PROSITE" id="PS50857">
    <property type="entry name" value="COX2_CUA"/>
    <property type="match status" value="1"/>
</dbReference>
<comment type="subcellular location">
    <subcellularLocation>
        <location evidence="14">Cell membrane</location>
        <topology evidence="14">Multi-pass membrane protein</topology>
    </subcellularLocation>
    <subcellularLocation>
        <location evidence="1">Membrane</location>
        <topology evidence="1">Multi-pass membrane protein</topology>
    </subcellularLocation>
</comment>
<keyword evidence="20" id="KW-1185">Reference proteome</keyword>
<dbReference type="Proteomes" id="UP000243528">
    <property type="component" value="Unassembled WGS sequence"/>
</dbReference>
<evidence type="ECO:0000256" key="4">
    <source>
        <dbReference type="ARBA" id="ARBA00022660"/>
    </source>
</evidence>
<dbReference type="RefSeq" id="WP_106538908.1">
    <property type="nucleotide sequence ID" value="NZ_PYGE01000017.1"/>
</dbReference>
<feature type="transmembrane region" description="Helical" evidence="17">
    <location>
        <begin position="42"/>
        <end position="67"/>
    </location>
</feature>
<dbReference type="SUPFAM" id="SSF81464">
    <property type="entry name" value="Cytochrome c oxidase subunit II-like, transmembrane region"/>
    <property type="match status" value="1"/>
</dbReference>
<comment type="similarity">
    <text evidence="2 14">Belongs to the cytochrome c oxidase subunit 2 family.</text>
</comment>
<evidence type="ECO:0000256" key="10">
    <source>
        <dbReference type="ARBA" id="ARBA00023008"/>
    </source>
</evidence>
<dbReference type="NCBIfam" id="TIGR02866">
    <property type="entry name" value="CoxB"/>
    <property type="match status" value="1"/>
</dbReference>
<dbReference type="InterPro" id="IPR014222">
    <property type="entry name" value="Cyt_c_oxidase_su2"/>
</dbReference>
<evidence type="ECO:0000256" key="6">
    <source>
        <dbReference type="ARBA" id="ARBA00022723"/>
    </source>
</evidence>
<organism evidence="19 20">
    <name type="scientific">Haloactinopolyspora alba</name>
    <dbReference type="NCBI Taxonomy" id="648780"/>
    <lineage>
        <taxon>Bacteria</taxon>
        <taxon>Bacillati</taxon>
        <taxon>Actinomycetota</taxon>
        <taxon>Actinomycetes</taxon>
        <taxon>Jiangellales</taxon>
        <taxon>Jiangellaceae</taxon>
        <taxon>Haloactinopolyspora</taxon>
    </lineage>
</organism>
<evidence type="ECO:0000256" key="1">
    <source>
        <dbReference type="ARBA" id="ARBA00004141"/>
    </source>
</evidence>
<comment type="caution">
    <text evidence="19">The sequence shown here is derived from an EMBL/GenBank/DDBJ whole genome shotgun (WGS) entry which is preliminary data.</text>
</comment>
<dbReference type="PANTHER" id="PTHR22888:SF9">
    <property type="entry name" value="CYTOCHROME C OXIDASE SUBUNIT 2"/>
    <property type="match status" value="1"/>
</dbReference>
<dbReference type="OrthoDB" id="9781261at2"/>
<keyword evidence="3 14" id="KW-0813">Transport</keyword>
<evidence type="ECO:0000256" key="5">
    <source>
        <dbReference type="ARBA" id="ARBA00022692"/>
    </source>
</evidence>
<evidence type="ECO:0000259" key="18">
    <source>
        <dbReference type="PROSITE" id="PS50857"/>
    </source>
</evidence>
<dbReference type="PROSITE" id="PS00078">
    <property type="entry name" value="COX2"/>
    <property type="match status" value="1"/>
</dbReference>
<evidence type="ECO:0000256" key="17">
    <source>
        <dbReference type="SAM" id="Phobius"/>
    </source>
</evidence>
<dbReference type="InterPro" id="IPR036257">
    <property type="entry name" value="Cyt_c_oxidase_su2_TM_sf"/>
</dbReference>
<comment type="cofactor">
    <cofactor evidence="15">
        <name>Cu cation</name>
        <dbReference type="ChEBI" id="CHEBI:23378"/>
    </cofactor>
    <text evidence="15">Binds a copper A center.</text>
</comment>
<dbReference type="InterPro" id="IPR011759">
    <property type="entry name" value="Cyt_c_oxidase_su2_TM_dom"/>
</dbReference>
<dbReference type="GO" id="GO:0004129">
    <property type="term" value="F:cytochrome-c oxidase activity"/>
    <property type="evidence" value="ECO:0007669"/>
    <property type="project" value="UniProtKB-EC"/>
</dbReference>
<evidence type="ECO:0000256" key="13">
    <source>
        <dbReference type="ARBA" id="ARBA00047816"/>
    </source>
</evidence>
<evidence type="ECO:0000256" key="8">
    <source>
        <dbReference type="ARBA" id="ARBA00022982"/>
    </source>
</evidence>
<evidence type="ECO:0000256" key="9">
    <source>
        <dbReference type="ARBA" id="ARBA00022989"/>
    </source>
</evidence>
<dbReference type="InterPro" id="IPR001505">
    <property type="entry name" value="Copper_CuA"/>
</dbReference>
<keyword evidence="10 15" id="KW-0186">Copper</keyword>
<dbReference type="AlphaFoldDB" id="A0A2P8DR83"/>
<evidence type="ECO:0000313" key="20">
    <source>
        <dbReference type="Proteomes" id="UP000243528"/>
    </source>
</evidence>
<gene>
    <name evidence="19" type="ORF">CLV30_11723</name>
</gene>
<name>A0A2P8DR83_9ACTN</name>
<feature type="region of interest" description="Disordered" evidence="16">
    <location>
        <begin position="231"/>
        <end position="266"/>
    </location>
</feature>
<dbReference type="GO" id="GO:0005886">
    <property type="term" value="C:plasma membrane"/>
    <property type="evidence" value="ECO:0007669"/>
    <property type="project" value="UniProtKB-SubCell"/>
</dbReference>
<keyword evidence="9 17" id="KW-1133">Transmembrane helix</keyword>
<dbReference type="Pfam" id="PF02790">
    <property type="entry name" value="COX2_TM"/>
    <property type="match status" value="1"/>
</dbReference>
<dbReference type="InterPro" id="IPR008972">
    <property type="entry name" value="Cupredoxin"/>
</dbReference>
<keyword evidence="6 15" id="KW-0479">Metal-binding</keyword>
<comment type="function">
    <text evidence="12 15">Subunits I and II form the functional core of the enzyme complex. Electrons originating in cytochrome c are transferred via heme a and Cu(A) to the binuclear center formed by heme a3 and Cu(B).</text>
</comment>
<accession>A0A2P8DR83</accession>
<dbReference type="SUPFAM" id="SSF49503">
    <property type="entry name" value="Cupredoxins"/>
    <property type="match status" value="1"/>
</dbReference>
<protein>
    <recommendedName>
        <fullName evidence="15">Cytochrome c oxidase subunit 2</fullName>
        <ecNumber evidence="15">7.1.1.9</ecNumber>
    </recommendedName>
</protein>
<dbReference type="GO" id="GO:0016491">
    <property type="term" value="F:oxidoreductase activity"/>
    <property type="evidence" value="ECO:0007669"/>
    <property type="project" value="InterPro"/>
</dbReference>
<dbReference type="EC" id="7.1.1.9" evidence="15"/>
<reference evidence="19 20" key="1">
    <citation type="submission" date="2018-03" db="EMBL/GenBank/DDBJ databases">
        <title>Genomic Encyclopedia of Archaeal and Bacterial Type Strains, Phase II (KMG-II): from individual species to whole genera.</title>
        <authorList>
            <person name="Goeker M."/>
        </authorList>
    </citation>
    <scope>NUCLEOTIDE SEQUENCE [LARGE SCALE GENOMIC DNA]</scope>
    <source>
        <strain evidence="19 20">DSM 45211</strain>
    </source>
</reference>
<evidence type="ECO:0000256" key="15">
    <source>
        <dbReference type="RuleBase" id="RU004024"/>
    </source>
</evidence>
<evidence type="ECO:0000256" key="7">
    <source>
        <dbReference type="ARBA" id="ARBA00022967"/>
    </source>
</evidence>
<keyword evidence="8 14" id="KW-0249">Electron transport</keyword>